<evidence type="ECO:0000259" key="1">
    <source>
        <dbReference type="Pfam" id="PF04434"/>
    </source>
</evidence>
<accession>A0AA85FB30</accession>
<protein>
    <recommendedName>
        <fullName evidence="1">SWIM-type domain-containing protein</fullName>
    </recommendedName>
</protein>
<dbReference type="AlphaFoldDB" id="A0AA85FB30"/>
<dbReference type="WBParaSite" id="SRDH1_40740.2">
    <property type="protein sequence ID" value="SRDH1_40740.2"/>
    <property type="gene ID" value="SRDH1_40740"/>
</dbReference>
<evidence type="ECO:0000313" key="2">
    <source>
        <dbReference type="Proteomes" id="UP000050792"/>
    </source>
</evidence>
<keyword evidence="2" id="KW-1185">Reference proteome</keyword>
<sequence>MPRKNLGATAFTGTVSTLDNNINNRVESLNRQPKKNILKSDSLHKYMYKVFKWNSLTSSRRTVEETIIASRCYTRSASRRLLSLINLLNPFARTKVLLELKKMRFVNIEYEIGDWLFMIDCDKHYELDADTCECNCRTFMFRRYPCRHLLLAYVKRRTLTAHHILRLCTRWKLNNTLNFHYNTTTLPRRSKGYVRIQRTQKILKQQIIEKYGEHFAMMLDRKVNNYYLKFINN</sequence>
<name>A0AA85FB30_9TREM</name>
<organism evidence="2 4">
    <name type="scientific">Schistosoma rodhaini</name>
    <dbReference type="NCBI Taxonomy" id="6188"/>
    <lineage>
        <taxon>Eukaryota</taxon>
        <taxon>Metazoa</taxon>
        <taxon>Spiralia</taxon>
        <taxon>Lophotrochozoa</taxon>
        <taxon>Platyhelminthes</taxon>
        <taxon>Trematoda</taxon>
        <taxon>Digenea</taxon>
        <taxon>Strigeidida</taxon>
        <taxon>Schistosomatoidea</taxon>
        <taxon>Schistosomatidae</taxon>
        <taxon>Schistosoma</taxon>
    </lineage>
</organism>
<proteinExistence type="predicted"/>
<reference evidence="2" key="1">
    <citation type="submission" date="2022-06" db="EMBL/GenBank/DDBJ databases">
        <authorList>
            <person name="Berger JAMES D."/>
            <person name="Berger JAMES D."/>
        </authorList>
    </citation>
    <scope>NUCLEOTIDE SEQUENCE [LARGE SCALE GENOMIC DNA]</scope>
</reference>
<evidence type="ECO:0000313" key="4">
    <source>
        <dbReference type="WBParaSite" id="SRDH1_40740.2"/>
    </source>
</evidence>
<reference evidence="3 4" key="2">
    <citation type="submission" date="2023-11" db="UniProtKB">
        <authorList>
            <consortium name="WormBaseParasite"/>
        </authorList>
    </citation>
    <scope>IDENTIFICATION</scope>
</reference>
<dbReference type="GO" id="GO:0008270">
    <property type="term" value="F:zinc ion binding"/>
    <property type="evidence" value="ECO:0007669"/>
    <property type="project" value="InterPro"/>
</dbReference>
<dbReference type="WBParaSite" id="SRDH1_40740.1">
    <property type="protein sequence ID" value="SRDH1_40740.1"/>
    <property type="gene ID" value="SRDH1_40740"/>
</dbReference>
<dbReference type="Proteomes" id="UP000050792">
    <property type="component" value="Unassembled WGS sequence"/>
</dbReference>
<dbReference type="InterPro" id="IPR007527">
    <property type="entry name" value="Znf_SWIM"/>
</dbReference>
<evidence type="ECO:0000313" key="3">
    <source>
        <dbReference type="WBParaSite" id="SRDH1_40740.1"/>
    </source>
</evidence>
<dbReference type="Pfam" id="PF04434">
    <property type="entry name" value="SWIM"/>
    <property type="match status" value="1"/>
</dbReference>
<feature type="domain" description="SWIM-type" evidence="1">
    <location>
        <begin position="129"/>
        <end position="152"/>
    </location>
</feature>